<feature type="domain" description="RNA polymerase sigma-70 region 2" evidence="2">
    <location>
        <begin position="10"/>
        <end position="64"/>
    </location>
</feature>
<protein>
    <submittedName>
        <fullName evidence="4">RNA polymerase subunit sigma-24</fullName>
    </submittedName>
</protein>
<evidence type="ECO:0000259" key="3">
    <source>
        <dbReference type="Pfam" id="PF08281"/>
    </source>
</evidence>
<comment type="caution">
    <text evidence="4">The sequence shown here is derived from an EMBL/GenBank/DDBJ whole genome shotgun (WGS) entry which is preliminary data.</text>
</comment>
<keyword evidence="5" id="KW-1185">Reference proteome</keyword>
<dbReference type="InterPro" id="IPR036388">
    <property type="entry name" value="WH-like_DNA-bd_sf"/>
</dbReference>
<dbReference type="Pfam" id="PF08281">
    <property type="entry name" value="Sigma70_r4_2"/>
    <property type="match status" value="1"/>
</dbReference>
<dbReference type="GO" id="GO:0016987">
    <property type="term" value="F:sigma factor activity"/>
    <property type="evidence" value="ECO:0007669"/>
    <property type="project" value="InterPro"/>
</dbReference>
<dbReference type="InterPro" id="IPR013249">
    <property type="entry name" value="RNA_pol_sigma70_r4_t2"/>
</dbReference>
<dbReference type="Proteomes" id="UP000192276">
    <property type="component" value="Unassembled WGS sequence"/>
</dbReference>
<dbReference type="EMBL" id="LWBP01000001">
    <property type="protein sequence ID" value="OQP68311.1"/>
    <property type="molecule type" value="Genomic_DNA"/>
</dbReference>
<dbReference type="InterPro" id="IPR032710">
    <property type="entry name" value="NTF2-like_dom_sf"/>
</dbReference>
<reference evidence="5" key="1">
    <citation type="submission" date="2016-04" db="EMBL/GenBank/DDBJ databases">
        <authorList>
            <person name="Chen L."/>
            <person name="Zhuang W."/>
            <person name="Wang G."/>
        </authorList>
    </citation>
    <scope>NUCLEOTIDE SEQUENCE [LARGE SCALE GENOMIC DNA]</scope>
    <source>
        <strain evidence="5">208</strain>
    </source>
</reference>
<feature type="domain" description="RNA polymerase sigma factor 70 region 4 type 2" evidence="3">
    <location>
        <begin position="99"/>
        <end position="144"/>
    </location>
</feature>
<comment type="subunit">
    <text evidence="1">Interacts transiently with the RNA polymerase catalytic core formed by RpoA, RpoB, RpoC and RpoZ (2 alpha, 1 beta, 1 beta' and 1 omega subunit) to form the RNA polymerase holoenzyme that can initiate transcription.</text>
</comment>
<dbReference type="InterPro" id="IPR052704">
    <property type="entry name" value="ECF_Sigma-70_Domain"/>
</dbReference>
<evidence type="ECO:0000259" key="2">
    <source>
        <dbReference type="Pfam" id="PF04542"/>
    </source>
</evidence>
<dbReference type="Gene3D" id="1.10.10.10">
    <property type="entry name" value="Winged helix-like DNA-binding domain superfamily/Winged helix DNA-binding domain"/>
    <property type="match status" value="1"/>
</dbReference>
<dbReference type="PANTHER" id="PTHR30173">
    <property type="entry name" value="SIGMA 19 FACTOR"/>
    <property type="match status" value="1"/>
</dbReference>
<dbReference type="AlphaFoldDB" id="A0A1V9GCA2"/>
<dbReference type="Gene3D" id="1.10.1740.10">
    <property type="match status" value="1"/>
</dbReference>
<accession>A0A1V9GCA2</accession>
<dbReference type="InterPro" id="IPR013324">
    <property type="entry name" value="RNA_pol_sigma_r3/r4-like"/>
</dbReference>
<dbReference type="STRING" id="550983.A4R26_00430"/>
<dbReference type="GO" id="GO:0006352">
    <property type="term" value="P:DNA-templated transcription initiation"/>
    <property type="evidence" value="ECO:0007669"/>
    <property type="project" value="InterPro"/>
</dbReference>
<name>A0A1V9GCA2_9BACT</name>
<dbReference type="SUPFAM" id="SSF88946">
    <property type="entry name" value="Sigma2 domain of RNA polymerase sigma factors"/>
    <property type="match status" value="1"/>
</dbReference>
<dbReference type="SUPFAM" id="SSF54427">
    <property type="entry name" value="NTF2-like"/>
    <property type="match status" value="1"/>
</dbReference>
<dbReference type="SUPFAM" id="SSF88659">
    <property type="entry name" value="Sigma3 and sigma4 domains of RNA polymerase sigma factors"/>
    <property type="match status" value="1"/>
</dbReference>
<gene>
    <name evidence="4" type="ORF">A4R26_00430</name>
</gene>
<proteinExistence type="predicted"/>
<dbReference type="GO" id="GO:0003677">
    <property type="term" value="F:DNA binding"/>
    <property type="evidence" value="ECO:0007669"/>
    <property type="project" value="InterPro"/>
</dbReference>
<dbReference type="Pfam" id="PF04542">
    <property type="entry name" value="Sigma70_r2"/>
    <property type="match status" value="1"/>
</dbReference>
<dbReference type="InterPro" id="IPR013325">
    <property type="entry name" value="RNA_pol_sigma_r2"/>
</dbReference>
<evidence type="ECO:0000313" key="5">
    <source>
        <dbReference type="Proteomes" id="UP000192276"/>
    </source>
</evidence>
<organism evidence="4 5">
    <name type="scientific">Niastella populi</name>
    <dbReference type="NCBI Taxonomy" id="550983"/>
    <lineage>
        <taxon>Bacteria</taxon>
        <taxon>Pseudomonadati</taxon>
        <taxon>Bacteroidota</taxon>
        <taxon>Chitinophagia</taxon>
        <taxon>Chitinophagales</taxon>
        <taxon>Chitinophagaceae</taxon>
        <taxon>Niastella</taxon>
    </lineage>
</organism>
<dbReference type="PANTHER" id="PTHR30173:SF36">
    <property type="entry name" value="ECF RNA POLYMERASE SIGMA FACTOR SIGJ"/>
    <property type="match status" value="1"/>
</dbReference>
<evidence type="ECO:0000313" key="4">
    <source>
        <dbReference type="EMBL" id="OQP68311.1"/>
    </source>
</evidence>
<evidence type="ECO:0000256" key="1">
    <source>
        <dbReference type="ARBA" id="ARBA00011344"/>
    </source>
</evidence>
<dbReference type="OrthoDB" id="3211555at2"/>
<dbReference type="InterPro" id="IPR007627">
    <property type="entry name" value="RNA_pol_sigma70_r2"/>
</dbReference>
<dbReference type="RefSeq" id="WP_081158517.1">
    <property type="nucleotide sequence ID" value="NZ_LWBP01000001.1"/>
</dbReference>
<sequence>MEITTEVLNLRPYLFTIAYNMLGEVQEAEDIVQDIYEKWITTENVREPKAYLGRMIVNKTIKRLDELKMLRSAYTGTWLPEPLITFEATDSPGIEYGLLFLLERLNPVERAVFILRESFSADYGYIAEMTGLSPDNCRQILHRSHDKLGRSKSIPVNPAKCNELIEAFLFSVLNQDRSSLEKVLRSDIELYSDGGGKRSAALKPLVGFDKVQKFFFGIMQLPENQGDVYEFTPAFVNGVPAVLILRRADKELDSIQYFEWDNNVITRLLLVRNPDKLKIRKAS</sequence>